<dbReference type="AlphaFoldDB" id="A0A401UU54"/>
<keyword evidence="3" id="KW-1185">Reference proteome</keyword>
<keyword evidence="1" id="KW-1133">Transmembrane helix</keyword>
<sequence length="81" mass="9188">MKIGKLSPMKSINKTIVLAFIIIILLIIGISFMPKEKLKDKIKIGVANDVSGMVIDYMIKNKRLNNADIHEDFESYTMNDC</sequence>
<comment type="caution">
    <text evidence="2">The sequence shown here is derived from an EMBL/GenBank/DDBJ whole genome shotgun (WGS) entry which is preliminary data.</text>
</comment>
<proteinExistence type="predicted"/>
<name>A0A401UU54_9CLOT</name>
<protein>
    <submittedName>
        <fullName evidence="2">Uncharacterized protein</fullName>
    </submittedName>
</protein>
<reference evidence="2 3" key="1">
    <citation type="submission" date="2018-11" db="EMBL/GenBank/DDBJ databases">
        <title>Genome sequencing and assembly of Clostridium tagluense strain A121.</title>
        <authorList>
            <person name="Murakami T."/>
            <person name="Segawa T."/>
            <person name="Shcherbakova V.A."/>
            <person name="Mori H."/>
            <person name="Yoshimura Y."/>
        </authorList>
    </citation>
    <scope>NUCLEOTIDE SEQUENCE [LARGE SCALE GENOMIC DNA]</scope>
    <source>
        <strain evidence="2 3">A121</strain>
    </source>
</reference>
<gene>
    <name evidence="2" type="ORF">Ctaglu_46590</name>
</gene>
<evidence type="ECO:0000313" key="2">
    <source>
        <dbReference type="EMBL" id="GCD13036.1"/>
    </source>
</evidence>
<evidence type="ECO:0000313" key="3">
    <source>
        <dbReference type="Proteomes" id="UP000287872"/>
    </source>
</evidence>
<keyword evidence="1" id="KW-0472">Membrane</keyword>
<organism evidence="2 3">
    <name type="scientific">Clostridium tagluense</name>
    <dbReference type="NCBI Taxonomy" id="360422"/>
    <lineage>
        <taxon>Bacteria</taxon>
        <taxon>Bacillati</taxon>
        <taxon>Bacillota</taxon>
        <taxon>Clostridia</taxon>
        <taxon>Eubacteriales</taxon>
        <taxon>Clostridiaceae</taxon>
        <taxon>Clostridium</taxon>
    </lineage>
</organism>
<keyword evidence="1" id="KW-0812">Transmembrane</keyword>
<feature type="transmembrane region" description="Helical" evidence="1">
    <location>
        <begin position="12"/>
        <end position="33"/>
    </location>
</feature>
<evidence type="ECO:0000256" key="1">
    <source>
        <dbReference type="SAM" id="Phobius"/>
    </source>
</evidence>
<accession>A0A401UU54</accession>
<dbReference type="Proteomes" id="UP000287872">
    <property type="component" value="Unassembled WGS sequence"/>
</dbReference>
<dbReference type="EMBL" id="BHYK01000052">
    <property type="protein sequence ID" value="GCD13036.1"/>
    <property type="molecule type" value="Genomic_DNA"/>
</dbReference>